<keyword evidence="1" id="KW-1133">Transmembrane helix</keyword>
<dbReference type="WBParaSite" id="SRAE_X000074900.1">
    <property type="protein sequence ID" value="SRAE_X000074900.1"/>
    <property type="gene ID" value="WBGene00266310"/>
</dbReference>
<dbReference type="SUPFAM" id="SSF81321">
    <property type="entry name" value="Family A G protein-coupled receptor-like"/>
    <property type="match status" value="1"/>
</dbReference>
<feature type="transmembrane region" description="Helical" evidence="1">
    <location>
        <begin position="89"/>
        <end position="107"/>
    </location>
</feature>
<dbReference type="OrthoDB" id="5798218at2759"/>
<dbReference type="RefSeq" id="XP_024510620.1">
    <property type="nucleotide sequence ID" value="XM_024645131.1"/>
</dbReference>
<feature type="transmembrane region" description="Helical" evidence="1">
    <location>
        <begin position="219"/>
        <end position="242"/>
    </location>
</feature>
<feature type="transmembrane region" description="Helical" evidence="1">
    <location>
        <begin position="6"/>
        <end position="31"/>
    </location>
</feature>
<dbReference type="WormBase" id="SRAE_X000074900">
    <property type="protein sequence ID" value="SRP10663"/>
    <property type="gene ID" value="WBGene00266310"/>
</dbReference>
<dbReference type="Proteomes" id="UP000035682">
    <property type="component" value="Unplaced"/>
</dbReference>
<accession>A0A090LUV8</accession>
<sequence>MGYTALDFVICLIQLTAFIAYIMVIMFLISLIFRSNCGTSTEFYIHFIVNGFIDILTNIFDILIRRFPKWNLFISFFKSYLWIGNLSPIIYYSTVANCALGILIITFNRYVQMHFPLDYKHFWTKKTTVIMILFQIIVPYLSYIYLVNYEVVLIYSNDNNYYYHSMKDKTASTYNSLIMCIWSGLIFIFGLKMNISNIRKYVQIIFNKKKESKVSTSKIFLYSMYCFVISISLLLVFLNSCYKLYAVIINDKLSKEEASNNYEWIILLMTCCHPFLILSLSKELRTKFLTFYSISQPSRVSSVPFTINVRWRKSINRTVIQ</sequence>
<evidence type="ECO:0000313" key="2">
    <source>
        <dbReference type="EMBL" id="CEF71424.1"/>
    </source>
</evidence>
<evidence type="ECO:0000256" key="1">
    <source>
        <dbReference type="SAM" id="Phobius"/>
    </source>
</evidence>
<dbReference type="Pfam" id="PF10323">
    <property type="entry name" value="7TM_GPCR_Srv"/>
    <property type="match status" value="1"/>
</dbReference>
<evidence type="ECO:0000313" key="3">
    <source>
        <dbReference type="Proteomes" id="UP000035682"/>
    </source>
</evidence>
<keyword evidence="1" id="KW-0812">Transmembrane</keyword>
<reference evidence="4" key="2">
    <citation type="submission" date="2020-12" db="UniProtKB">
        <authorList>
            <consortium name="WormBaseParasite"/>
        </authorList>
    </citation>
    <scope>IDENTIFICATION</scope>
</reference>
<keyword evidence="3" id="KW-1185">Reference proteome</keyword>
<dbReference type="InterPro" id="IPR019426">
    <property type="entry name" value="7TM_GPCR_serpentine_rcpt_Srv"/>
</dbReference>
<dbReference type="OMA" id="YSTVANC"/>
<keyword evidence="1" id="KW-0472">Membrane</keyword>
<gene>
    <name evidence="2 4 5" type="ORF">SRAE_X000074900</name>
</gene>
<dbReference type="EMBL" id="LN609530">
    <property type="protein sequence ID" value="CEF71424.1"/>
    <property type="molecule type" value="Genomic_DNA"/>
</dbReference>
<protein>
    <submittedName>
        <fullName evidence="2 4">7TM GPCR, serpentine receptor class v (Srv) family-containing protein</fullName>
    </submittedName>
</protein>
<dbReference type="Gene3D" id="1.20.1070.10">
    <property type="entry name" value="Rhodopsin 7-helix transmembrane proteins"/>
    <property type="match status" value="1"/>
</dbReference>
<organism evidence="2">
    <name type="scientific">Strongyloides ratti</name>
    <name type="common">Parasitic roundworm</name>
    <dbReference type="NCBI Taxonomy" id="34506"/>
    <lineage>
        <taxon>Eukaryota</taxon>
        <taxon>Metazoa</taxon>
        <taxon>Ecdysozoa</taxon>
        <taxon>Nematoda</taxon>
        <taxon>Chromadorea</taxon>
        <taxon>Rhabditida</taxon>
        <taxon>Tylenchina</taxon>
        <taxon>Panagrolaimomorpha</taxon>
        <taxon>Strongyloidoidea</taxon>
        <taxon>Strongyloididae</taxon>
        <taxon>Strongyloides</taxon>
    </lineage>
</organism>
<dbReference type="CTD" id="36383804"/>
<evidence type="ECO:0000313" key="4">
    <source>
        <dbReference type="WBParaSite" id="SRAE_X000074900.1"/>
    </source>
</evidence>
<reference evidence="2 3" key="1">
    <citation type="submission" date="2014-09" db="EMBL/GenBank/DDBJ databases">
        <authorList>
            <person name="Martin A.A."/>
        </authorList>
    </citation>
    <scope>NUCLEOTIDE SEQUENCE</scope>
    <source>
        <strain evidence="3">ED321</strain>
        <strain evidence="2">ED321 Heterogonic</strain>
    </source>
</reference>
<name>A0A090LUV8_STRRB</name>
<dbReference type="PANTHER" id="PTHR31552:SF8">
    <property type="entry name" value="SERPENTINE RECEPTOR CLASS GAMMA"/>
    <property type="match status" value="1"/>
</dbReference>
<evidence type="ECO:0000313" key="5">
    <source>
        <dbReference type="WormBase" id="SRAE_X000074900"/>
    </source>
</evidence>
<dbReference type="GeneID" id="36383804"/>
<feature type="transmembrane region" description="Helical" evidence="1">
    <location>
        <begin position="262"/>
        <end position="280"/>
    </location>
</feature>
<dbReference type="AlphaFoldDB" id="A0A090LUV8"/>
<feature type="transmembrane region" description="Helical" evidence="1">
    <location>
        <begin position="43"/>
        <end position="64"/>
    </location>
</feature>
<proteinExistence type="predicted"/>
<feature type="transmembrane region" description="Helical" evidence="1">
    <location>
        <begin position="173"/>
        <end position="191"/>
    </location>
</feature>
<dbReference type="PANTHER" id="PTHR31552">
    <property type="entry name" value="SERPENTINE RECEPTOR CLASS GAMMA"/>
    <property type="match status" value="1"/>
</dbReference>
<keyword evidence="2" id="KW-0675">Receptor</keyword>
<feature type="transmembrane region" description="Helical" evidence="1">
    <location>
        <begin position="128"/>
        <end position="146"/>
    </location>
</feature>